<reference evidence="1 2" key="1">
    <citation type="journal article" date="2019" name="Nat. Ecol. Evol.">
        <title>Megaphylogeny resolves global patterns of mushroom evolution.</title>
        <authorList>
            <person name="Varga T."/>
            <person name="Krizsan K."/>
            <person name="Foldi C."/>
            <person name="Dima B."/>
            <person name="Sanchez-Garcia M."/>
            <person name="Sanchez-Ramirez S."/>
            <person name="Szollosi G.J."/>
            <person name="Szarkandi J.G."/>
            <person name="Papp V."/>
            <person name="Albert L."/>
            <person name="Andreopoulos W."/>
            <person name="Angelini C."/>
            <person name="Antonin V."/>
            <person name="Barry K.W."/>
            <person name="Bougher N.L."/>
            <person name="Buchanan P."/>
            <person name="Buyck B."/>
            <person name="Bense V."/>
            <person name="Catcheside P."/>
            <person name="Chovatia M."/>
            <person name="Cooper J."/>
            <person name="Damon W."/>
            <person name="Desjardin D."/>
            <person name="Finy P."/>
            <person name="Geml J."/>
            <person name="Haridas S."/>
            <person name="Hughes K."/>
            <person name="Justo A."/>
            <person name="Karasinski D."/>
            <person name="Kautmanova I."/>
            <person name="Kiss B."/>
            <person name="Kocsube S."/>
            <person name="Kotiranta H."/>
            <person name="LaButti K.M."/>
            <person name="Lechner B.E."/>
            <person name="Liimatainen K."/>
            <person name="Lipzen A."/>
            <person name="Lukacs Z."/>
            <person name="Mihaltcheva S."/>
            <person name="Morgado L.N."/>
            <person name="Niskanen T."/>
            <person name="Noordeloos M.E."/>
            <person name="Ohm R.A."/>
            <person name="Ortiz-Santana B."/>
            <person name="Ovrebo C."/>
            <person name="Racz N."/>
            <person name="Riley R."/>
            <person name="Savchenko A."/>
            <person name="Shiryaev A."/>
            <person name="Soop K."/>
            <person name="Spirin V."/>
            <person name="Szebenyi C."/>
            <person name="Tomsovsky M."/>
            <person name="Tulloss R.E."/>
            <person name="Uehling J."/>
            <person name="Grigoriev I.V."/>
            <person name="Vagvolgyi C."/>
            <person name="Papp T."/>
            <person name="Martin F.M."/>
            <person name="Miettinen O."/>
            <person name="Hibbett D.S."/>
            <person name="Nagy L.G."/>
        </authorList>
    </citation>
    <scope>NUCLEOTIDE SEQUENCE [LARGE SCALE GENOMIC DNA]</scope>
    <source>
        <strain evidence="1 2">NL-1719</strain>
    </source>
</reference>
<proteinExistence type="predicted"/>
<keyword evidence="2" id="KW-1185">Reference proteome</keyword>
<accession>A0ACD3B8C9</accession>
<dbReference type="EMBL" id="ML208268">
    <property type="protein sequence ID" value="TFK74353.1"/>
    <property type="molecule type" value="Genomic_DNA"/>
</dbReference>
<protein>
    <submittedName>
        <fullName evidence="1">Mitochondrial FAD carrier protein</fullName>
    </submittedName>
</protein>
<dbReference type="Proteomes" id="UP000308600">
    <property type="component" value="Unassembled WGS sequence"/>
</dbReference>
<sequence length="328" mass="36232">MATRAQEKPEQPASFFPTTAIDHAVAGLGAGVVTVLCMNPLDLLKIKFQVETGKARGGLGTQIWYALKDIQQQQGWKGLYRGLGANVAGNASSWGLYFLFYNMLKKRAADGDLTQPLSAGAYLLCSAQASAATAVMTNPLWLVRVRMFTTPAGSPDAYKGVWDGLSTIVKNHGYQGLFRGTALALVGVSNGAIQFMAYEKMKKWGFDRKRKQFEKAGLEWTPEVDKLSNISYTIMSISSKLLALSVTYPYQVVRSRVQNSITLYPTIPVTIQKTWSQDGFRGFYRGLATNLVRVLPGTCVTFVVYENLAWLLRTSAAKSERLRRAEEQ</sequence>
<evidence type="ECO:0000313" key="2">
    <source>
        <dbReference type="Proteomes" id="UP000308600"/>
    </source>
</evidence>
<organism evidence="1 2">
    <name type="scientific">Pluteus cervinus</name>
    <dbReference type="NCBI Taxonomy" id="181527"/>
    <lineage>
        <taxon>Eukaryota</taxon>
        <taxon>Fungi</taxon>
        <taxon>Dikarya</taxon>
        <taxon>Basidiomycota</taxon>
        <taxon>Agaricomycotina</taxon>
        <taxon>Agaricomycetes</taxon>
        <taxon>Agaricomycetidae</taxon>
        <taxon>Agaricales</taxon>
        <taxon>Pluteineae</taxon>
        <taxon>Pluteaceae</taxon>
        <taxon>Pluteus</taxon>
    </lineage>
</organism>
<gene>
    <name evidence="1" type="ORF">BDN72DRAFT_812699</name>
</gene>
<evidence type="ECO:0000313" key="1">
    <source>
        <dbReference type="EMBL" id="TFK74353.1"/>
    </source>
</evidence>
<name>A0ACD3B8C9_9AGAR</name>